<proteinExistence type="predicted"/>
<evidence type="ECO:0000313" key="1">
    <source>
        <dbReference type="EMBL" id="KAL3573782.1"/>
    </source>
</evidence>
<keyword evidence="2" id="KW-1185">Reference proteome</keyword>
<protein>
    <submittedName>
        <fullName evidence="1">Uncharacterized protein</fullName>
    </submittedName>
</protein>
<gene>
    <name evidence="1" type="ORF">D5086_024395</name>
</gene>
<dbReference type="Proteomes" id="UP000309997">
    <property type="component" value="Unassembled WGS sequence"/>
</dbReference>
<dbReference type="EMBL" id="RCHU02000013">
    <property type="protein sequence ID" value="KAL3573782.1"/>
    <property type="molecule type" value="Genomic_DNA"/>
</dbReference>
<accession>A0ACC4B5V7</accession>
<sequence>MKGEAMKKSESKLLAAVCRARKLGQERLTTTVWFNFSFTNISFNLPFPHPSMLQKVTDNESSVSESSEFKLFCMPETRGHPFLFAATENAHPWQLALHILPMRRTIDIFNFLQPEDADTCIKARIIRDTIFPNLLVEVYVTEYNVE</sequence>
<name>A0ACC4B5V7_POPAL</name>
<organism evidence="1 2">
    <name type="scientific">Populus alba</name>
    <name type="common">White poplar</name>
    <dbReference type="NCBI Taxonomy" id="43335"/>
    <lineage>
        <taxon>Eukaryota</taxon>
        <taxon>Viridiplantae</taxon>
        <taxon>Streptophyta</taxon>
        <taxon>Embryophyta</taxon>
        <taxon>Tracheophyta</taxon>
        <taxon>Spermatophyta</taxon>
        <taxon>Magnoliopsida</taxon>
        <taxon>eudicotyledons</taxon>
        <taxon>Gunneridae</taxon>
        <taxon>Pentapetalae</taxon>
        <taxon>rosids</taxon>
        <taxon>fabids</taxon>
        <taxon>Malpighiales</taxon>
        <taxon>Salicaceae</taxon>
        <taxon>Saliceae</taxon>
        <taxon>Populus</taxon>
    </lineage>
</organism>
<comment type="caution">
    <text evidence="1">The sequence shown here is derived from an EMBL/GenBank/DDBJ whole genome shotgun (WGS) entry which is preliminary data.</text>
</comment>
<evidence type="ECO:0000313" key="2">
    <source>
        <dbReference type="Proteomes" id="UP000309997"/>
    </source>
</evidence>
<reference evidence="1 2" key="1">
    <citation type="journal article" date="2024" name="Plant Biotechnol. J.">
        <title>Genome and CRISPR/Cas9 system of a widespread forest tree (Populus alba) in the world.</title>
        <authorList>
            <person name="Liu Y.J."/>
            <person name="Jiang P.F."/>
            <person name="Han X.M."/>
            <person name="Li X.Y."/>
            <person name="Wang H.M."/>
            <person name="Wang Y.J."/>
            <person name="Wang X.X."/>
            <person name="Zeng Q.Y."/>
        </authorList>
    </citation>
    <scope>NUCLEOTIDE SEQUENCE [LARGE SCALE GENOMIC DNA]</scope>
    <source>
        <strain evidence="2">cv. PAL-ZL1</strain>
    </source>
</reference>